<dbReference type="NCBIfam" id="TIGR01448">
    <property type="entry name" value="recD_rel"/>
    <property type="match status" value="1"/>
</dbReference>
<dbReference type="GO" id="GO:0016787">
    <property type="term" value="F:hydrolase activity"/>
    <property type="evidence" value="ECO:0007669"/>
    <property type="project" value="UniProtKB-KW"/>
</dbReference>
<evidence type="ECO:0000259" key="4">
    <source>
        <dbReference type="SMART" id="SM00382"/>
    </source>
</evidence>
<dbReference type="Gene3D" id="2.30.30.940">
    <property type="match status" value="1"/>
</dbReference>
<dbReference type="Proteomes" id="UP001200089">
    <property type="component" value="Unassembled WGS sequence"/>
</dbReference>
<comment type="catalytic activity">
    <reaction evidence="3">
        <text>ATP + H2O = ADP + phosphate + H(+)</text>
        <dbReference type="Rhea" id="RHEA:13065"/>
        <dbReference type="ChEBI" id="CHEBI:15377"/>
        <dbReference type="ChEBI" id="CHEBI:15378"/>
        <dbReference type="ChEBI" id="CHEBI:30616"/>
        <dbReference type="ChEBI" id="CHEBI:43474"/>
        <dbReference type="ChEBI" id="CHEBI:456216"/>
        <dbReference type="EC" id="5.6.2.3"/>
    </reaction>
</comment>
<dbReference type="InterPro" id="IPR006345">
    <property type="entry name" value="RecD2"/>
</dbReference>
<dbReference type="Gene3D" id="1.10.10.2220">
    <property type="match status" value="1"/>
</dbReference>
<dbReference type="Pfam" id="PF13538">
    <property type="entry name" value="UvrD_C_2"/>
    <property type="match status" value="1"/>
</dbReference>
<dbReference type="GO" id="GO:0017116">
    <property type="term" value="F:single-stranded DNA helicase activity"/>
    <property type="evidence" value="ECO:0007669"/>
    <property type="project" value="TreeGrafter"/>
</dbReference>
<dbReference type="GO" id="GO:0009338">
    <property type="term" value="C:exodeoxyribonuclease V complex"/>
    <property type="evidence" value="ECO:0007669"/>
    <property type="project" value="TreeGrafter"/>
</dbReference>
<evidence type="ECO:0000313" key="6">
    <source>
        <dbReference type="Proteomes" id="UP001200089"/>
    </source>
</evidence>
<dbReference type="EC" id="5.6.2.3" evidence="3"/>
<gene>
    <name evidence="3" type="primary">recD2</name>
    <name evidence="5" type="ORF">L0P48_10815</name>
</gene>
<comment type="function">
    <text evidence="3">DNA-dependent ATPase and ATP-dependent 5'-3' DNA helicase. Has no activity on blunt DNA or DNA with 3'-overhangs, requires at least 10 bases of 5'-ssDNA for helicase activity.</text>
</comment>
<reference evidence="5" key="1">
    <citation type="submission" date="2022-01" db="EMBL/GenBank/DDBJ databases">
        <title>Collection of gut derived symbiotic bacterial strains cultured from healthy donors.</title>
        <authorList>
            <person name="Lin H."/>
            <person name="Kohout C."/>
            <person name="Waligurski E."/>
            <person name="Pamer E.G."/>
        </authorList>
    </citation>
    <scope>NUCLEOTIDE SEQUENCE</scope>
    <source>
        <strain evidence="5">DFI.1.11</strain>
    </source>
</reference>
<comment type="similarity">
    <text evidence="3">Belongs to the RecD family. RecD2 subfamily.</text>
</comment>
<dbReference type="InterPro" id="IPR027785">
    <property type="entry name" value="UvrD-like_helicase_C"/>
</dbReference>
<dbReference type="Pfam" id="PF23139">
    <property type="entry name" value="OB_YrrC"/>
    <property type="match status" value="1"/>
</dbReference>
<feature type="binding site" evidence="3">
    <location>
        <begin position="345"/>
        <end position="349"/>
    </location>
    <ligand>
        <name>ATP</name>
        <dbReference type="ChEBI" id="CHEBI:30616"/>
    </ligand>
</feature>
<dbReference type="InterPro" id="IPR010994">
    <property type="entry name" value="RuvA_2-like"/>
</dbReference>
<dbReference type="SMART" id="SM00382">
    <property type="entry name" value="AAA"/>
    <property type="match status" value="1"/>
</dbReference>
<dbReference type="InterPro" id="IPR050534">
    <property type="entry name" value="Coronavir_polyprotein_1ab"/>
</dbReference>
<dbReference type="CDD" id="cd18809">
    <property type="entry name" value="SF1_C_RecD"/>
    <property type="match status" value="1"/>
</dbReference>
<evidence type="ECO:0000256" key="1">
    <source>
        <dbReference type="ARBA" id="ARBA00022741"/>
    </source>
</evidence>
<dbReference type="Gene3D" id="3.40.50.300">
    <property type="entry name" value="P-loop containing nucleotide triphosphate hydrolases"/>
    <property type="match status" value="2"/>
</dbReference>
<dbReference type="RefSeq" id="WP_237972287.1">
    <property type="nucleotide sequence ID" value="NZ_JAKNDE010000012.1"/>
</dbReference>
<keyword evidence="3 5" id="KW-0347">Helicase</keyword>
<dbReference type="HAMAP" id="MF_01488">
    <property type="entry name" value="RecD2"/>
    <property type="match status" value="1"/>
</dbReference>
<dbReference type="GO" id="GO:0043139">
    <property type="term" value="F:5'-3' DNA helicase activity"/>
    <property type="evidence" value="ECO:0007669"/>
    <property type="project" value="UniProtKB-UniRule"/>
</dbReference>
<dbReference type="SUPFAM" id="SSF52540">
    <property type="entry name" value="P-loop containing nucleoside triphosphate hydrolases"/>
    <property type="match status" value="1"/>
</dbReference>
<keyword evidence="3" id="KW-0238">DNA-binding</keyword>
<dbReference type="InterPro" id="IPR027417">
    <property type="entry name" value="P-loop_NTPase"/>
</dbReference>
<keyword evidence="1 3" id="KW-0547">Nucleotide-binding</keyword>
<dbReference type="Pfam" id="PF14490">
    <property type="entry name" value="HHH_RecD2"/>
    <property type="match status" value="2"/>
</dbReference>
<dbReference type="PANTHER" id="PTHR43788">
    <property type="entry name" value="DNA2/NAM7 HELICASE FAMILY MEMBER"/>
    <property type="match status" value="1"/>
</dbReference>
<evidence type="ECO:0000256" key="2">
    <source>
        <dbReference type="ARBA" id="ARBA00022840"/>
    </source>
</evidence>
<dbReference type="Pfam" id="PF18335">
    <property type="entry name" value="SH3_13"/>
    <property type="match status" value="1"/>
</dbReference>
<dbReference type="EMBL" id="JAKNDE010000012">
    <property type="protein sequence ID" value="MCG5034085.1"/>
    <property type="molecule type" value="Genomic_DNA"/>
</dbReference>
<keyword evidence="2 3" id="KW-0067">ATP-binding</keyword>
<dbReference type="PANTHER" id="PTHR43788:SF6">
    <property type="entry name" value="DNA HELICASE B"/>
    <property type="match status" value="1"/>
</dbReference>
<keyword evidence="3" id="KW-0378">Hydrolase</keyword>
<dbReference type="InterPro" id="IPR029493">
    <property type="entry name" value="RecD2-like_HHH"/>
</dbReference>
<protein>
    <recommendedName>
        <fullName evidence="3">ATP-dependent RecD2 DNA helicase</fullName>
        <ecNumber evidence="3">5.6.2.3</ecNumber>
    </recommendedName>
    <alternativeName>
        <fullName evidence="3">DNA 5'-3' helicase subunit RecD2</fullName>
    </alternativeName>
</protein>
<dbReference type="GO" id="GO:0005524">
    <property type="term" value="F:ATP binding"/>
    <property type="evidence" value="ECO:0007669"/>
    <property type="project" value="UniProtKB-UniRule"/>
</dbReference>
<dbReference type="InterPro" id="IPR003593">
    <property type="entry name" value="AAA+_ATPase"/>
</dbReference>
<proteinExistence type="inferred from homology"/>
<dbReference type="CDD" id="cd17933">
    <property type="entry name" value="DEXSc_RecD-like"/>
    <property type="match status" value="1"/>
</dbReference>
<dbReference type="SUPFAM" id="SSF47781">
    <property type="entry name" value="RuvA domain 2-like"/>
    <property type="match status" value="1"/>
</dbReference>
<evidence type="ECO:0000256" key="3">
    <source>
        <dbReference type="HAMAP-Rule" id="MF_01488"/>
    </source>
</evidence>
<dbReference type="Pfam" id="PF13245">
    <property type="entry name" value="AAA_19"/>
    <property type="match status" value="1"/>
</dbReference>
<dbReference type="InterPro" id="IPR041451">
    <property type="entry name" value="RecD2_SH13"/>
</dbReference>
<dbReference type="AlphaFoldDB" id="A0AAW5CUM2"/>
<comment type="caution">
    <text evidence="5">The sequence shown here is derived from an EMBL/GenBank/DDBJ whole genome shotgun (WGS) entry which is preliminary data.</text>
</comment>
<keyword evidence="3" id="KW-0413">Isomerase</keyword>
<sequence>MSETVTGYIDHVIFRNEDNGYTVMVLKGMEEERELTCVGTFPAITQGAAIEASGNYTTHPVYGKQFQISSYVEKMPEDALAMERYLGSGAIKGIGAALAARIVRRFGDDTMRIVEEEPERLAEIKGISEKKAMEIAEQMTEKADMRRAMIFLQKYGISLNLGAKIYQKYGQTVYGVLQENPYRLAEDISGVGFRIADEIASRIGIHTDSDYRIRSGMLYTLLQASGEGHIYLPKEELFSRASGLLGVDSSYMEKHLMDMVVDRKLILKETEDGAVVYPTRYYYLELNSARMLCELNILCPEDEEMMEKRINRIEKETGTRLDEMQKQAVAAAASHGLFILIGGPGTGKTTTINAIIRYFEEEGAELRLAAPTGRAAKRMTEATGYEAQTIHRLLELNGMPEEEQEGRAVHFDRNSENPLEADVIIIDEMSMVDIALMHSLLLAVTAGTRLILVGDENQLPSVGPGNVLRDIIRSGCFPVVELKKIFRQASESDIVVNAHKINRGEQVTINNKSRDFFFLKRYDADIIIRVVIALIQEKLPRYVDAKPYEIQVLTPMRKGLLGVERLNQILQRYLNPPDEKKKEKEIGQRLFREGDKVMQVKNNYQLEWEILGRYKIPVDKGVGVFNGDTGIMTEINEFAETATVEFEDGRQAEYSFKQLEELELAYAVTIHKSQGSEYPAVILPILSGPRMLMNRNLLYTAVTRARKCVTVVGSETTFAEMIRNEKQQQRYSSLDRRIRELDESEQKESAIGEKGLS</sequence>
<dbReference type="GO" id="GO:0006310">
    <property type="term" value="P:DNA recombination"/>
    <property type="evidence" value="ECO:0007669"/>
    <property type="project" value="InterPro"/>
</dbReference>
<evidence type="ECO:0000313" key="5">
    <source>
        <dbReference type="EMBL" id="MCG5034085.1"/>
    </source>
</evidence>
<accession>A0AAW5CUM2</accession>
<dbReference type="InterPro" id="IPR055446">
    <property type="entry name" value="RecD2_N_OB"/>
</dbReference>
<feature type="domain" description="AAA+ ATPase" evidence="4">
    <location>
        <begin position="334"/>
        <end position="486"/>
    </location>
</feature>
<name>A0AAW5CUM2_9FIRM</name>
<organism evidence="5 6">
    <name type="scientific">Blautia massiliensis</name>
    <name type="common">ex Durand et al. 2017</name>
    <dbReference type="NCBI Taxonomy" id="1737424"/>
    <lineage>
        <taxon>Bacteria</taxon>
        <taxon>Bacillati</taxon>
        <taxon>Bacillota</taxon>
        <taxon>Clostridia</taxon>
        <taxon>Lachnospirales</taxon>
        <taxon>Lachnospiraceae</taxon>
        <taxon>Blautia</taxon>
    </lineage>
</organism>
<dbReference type="Gene3D" id="1.10.150.20">
    <property type="entry name" value="5' to 3' exonuclease, C-terminal subdomain"/>
    <property type="match status" value="1"/>
</dbReference>
<dbReference type="GO" id="GO:0003677">
    <property type="term" value="F:DNA binding"/>
    <property type="evidence" value="ECO:0007669"/>
    <property type="project" value="UniProtKB-UniRule"/>
</dbReference>